<dbReference type="InterPro" id="IPR058535">
    <property type="entry name" value="MafB19-deam"/>
</dbReference>
<evidence type="ECO:0000256" key="3">
    <source>
        <dbReference type="ARBA" id="ARBA00022694"/>
    </source>
</evidence>
<protein>
    <recommendedName>
        <fullName evidence="8">tRNA-specific adenosine deaminase</fullName>
        <ecNumber evidence="8">3.5.4.33</ecNumber>
    </recommendedName>
</protein>
<evidence type="ECO:0000256" key="1">
    <source>
        <dbReference type="ARBA" id="ARBA00010669"/>
    </source>
</evidence>
<evidence type="ECO:0000259" key="9">
    <source>
        <dbReference type="PROSITE" id="PS51747"/>
    </source>
</evidence>
<comment type="caution">
    <text evidence="10">The sequence shown here is derived from an EMBL/GenBank/DDBJ whole genome shotgun (WGS) entry which is preliminary data.</text>
</comment>
<dbReference type="Pfam" id="PF14437">
    <property type="entry name" value="MafB19-deam"/>
    <property type="match status" value="1"/>
</dbReference>
<dbReference type="InterPro" id="IPR002125">
    <property type="entry name" value="CMP_dCMP_dom"/>
</dbReference>
<dbReference type="SUPFAM" id="SSF53927">
    <property type="entry name" value="Cytidine deaminase-like"/>
    <property type="match status" value="1"/>
</dbReference>
<comment type="function">
    <text evidence="8">Catalyzes the deamination of adenosine to inosine at the wobble position 34 of tRNA(Arg2).</text>
</comment>
<dbReference type="InterPro" id="IPR016192">
    <property type="entry name" value="APOBEC/CMP_deaminase_Zn-bd"/>
</dbReference>
<feature type="binding site" evidence="8">
    <location>
        <position position="52"/>
    </location>
    <ligand>
        <name>Zn(2+)</name>
        <dbReference type="ChEBI" id="CHEBI:29105"/>
        <note>catalytic</note>
    </ligand>
</feature>
<gene>
    <name evidence="8" type="primary">tadA</name>
    <name evidence="10" type="ORF">DLJ74_04100</name>
</gene>
<evidence type="ECO:0000256" key="2">
    <source>
        <dbReference type="ARBA" id="ARBA00011738"/>
    </source>
</evidence>
<dbReference type="NCBIfam" id="NF008113">
    <property type="entry name" value="PRK10860.1"/>
    <property type="match status" value="1"/>
</dbReference>
<dbReference type="AlphaFoldDB" id="A0A317L5F3"/>
<dbReference type="RefSeq" id="WP_109983458.1">
    <property type="nucleotide sequence ID" value="NZ_QGTD01000004.1"/>
</dbReference>
<keyword evidence="11" id="KW-1185">Reference proteome</keyword>
<evidence type="ECO:0000313" key="10">
    <source>
        <dbReference type="EMBL" id="PWU70108.1"/>
    </source>
</evidence>
<keyword evidence="6 8" id="KW-0862">Zinc</keyword>
<reference evidence="10 11" key="1">
    <citation type="submission" date="2018-05" db="EMBL/GenBank/DDBJ databases">
        <title>Genomic analysis of Gracilibacillus dipsosauri DD1 reveals novel features of a salt-tolerant amylase.</title>
        <authorList>
            <person name="Deutch C.E."/>
            <person name="Yang S."/>
        </authorList>
    </citation>
    <scope>NUCLEOTIDE SEQUENCE [LARGE SCALE GENOMIC DNA]</scope>
    <source>
        <strain evidence="10 11">DD1</strain>
    </source>
</reference>
<evidence type="ECO:0000256" key="8">
    <source>
        <dbReference type="HAMAP-Rule" id="MF_00972"/>
    </source>
</evidence>
<dbReference type="Gene3D" id="3.40.140.10">
    <property type="entry name" value="Cytidine Deaminase, domain 2"/>
    <property type="match status" value="1"/>
</dbReference>
<dbReference type="PANTHER" id="PTHR11079:SF202">
    <property type="entry name" value="TRNA-SPECIFIC ADENOSINE DEAMINASE"/>
    <property type="match status" value="1"/>
</dbReference>
<dbReference type="EMBL" id="QGTD01000004">
    <property type="protein sequence ID" value="PWU70108.1"/>
    <property type="molecule type" value="Genomic_DNA"/>
</dbReference>
<comment type="cofactor">
    <cofactor evidence="8">
        <name>Zn(2+)</name>
        <dbReference type="ChEBI" id="CHEBI:29105"/>
    </cofactor>
    <text evidence="8">Binds 1 zinc ion per subunit.</text>
</comment>
<evidence type="ECO:0000256" key="7">
    <source>
        <dbReference type="ARBA" id="ARBA00048045"/>
    </source>
</evidence>
<feature type="domain" description="CMP/dCMP-type deaminase" evidence="9">
    <location>
        <begin position="1"/>
        <end position="114"/>
    </location>
</feature>
<evidence type="ECO:0000313" key="11">
    <source>
        <dbReference type="Proteomes" id="UP000245624"/>
    </source>
</evidence>
<keyword evidence="5 8" id="KW-0378">Hydrolase</keyword>
<accession>A0A317L5F3</accession>
<dbReference type="InterPro" id="IPR028883">
    <property type="entry name" value="tRNA_aden_deaminase"/>
</dbReference>
<dbReference type="OrthoDB" id="9802676at2"/>
<feature type="active site" description="Proton donor" evidence="8">
    <location>
        <position position="54"/>
    </location>
</feature>
<organism evidence="10 11">
    <name type="scientific">Gracilibacillus dipsosauri</name>
    <dbReference type="NCBI Taxonomy" id="178340"/>
    <lineage>
        <taxon>Bacteria</taxon>
        <taxon>Bacillati</taxon>
        <taxon>Bacillota</taxon>
        <taxon>Bacilli</taxon>
        <taxon>Bacillales</taxon>
        <taxon>Bacillaceae</taxon>
        <taxon>Gracilibacillus</taxon>
    </lineage>
</organism>
<dbReference type="FunFam" id="3.40.140.10:FF:000005">
    <property type="entry name" value="tRNA-specific adenosine deaminase"/>
    <property type="match status" value="1"/>
</dbReference>
<feature type="binding site" evidence="8">
    <location>
        <position position="82"/>
    </location>
    <ligand>
        <name>Zn(2+)</name>
        <dbReference type="ChEBI" id="CHEBI:29105"/>
        <note>catalytic</note>
    </ligand>
</feature>
<dbReference type="PROSITE" id="PS51747">
    <property type="entry name" value="CYT_DCMP_DEAMINASES_2"/>
    <property type="match status" value="1"/>
</dbReference>
<feature type="binding site" evidence="8">
    <location>
        <position position="85"/>
    </location>
    <ligand>
        <name>Zn(2+)</name>
        <dbReference type="ChEBI" id="CHEBI:29105"/>
        <note>catalytic</note>
    </ligand>
</feature>
<dbReference type="GO" id="GO:0002100">
    <property type="term" value="P:tRNA wobble adenosine to inosine editing"/>
    <property type="evidence" value="ECO:0007669"/>
    <property type="project" value="UniProtKB-UniRule"/>
</dbReference>
<dbReference type="PANTHER" id="PTHR11079">
    <property type="entry name" value="CYTOSINE DEAMINASE FAMILY MEMBER"/>
    <property type="match status" value="1"/>
</dbReference>
<dbReference type="GO" id="GO:0052717">
    <property type="term" value="F:tRNA-specific adenosine-34 deaminase activity"/>
    <property type="evidence" value="ECO:0007669"/>
    <property type="project" value="UniProtKB-UniRule"/>
</dbReference>
<evidence type="ECO:0000256" key="4">
    <source>
        <dbReference type="ARBA" id="ARBA00022723"/>
    </source>
</evidence>
<evidence type="ECO:0000256" key="5">
    <source>
        <dbReference type="ARBA" id="ARBA00022801"/>
    </source>
</evidence>
<dbReference type="EC" id="3.5.4.33" evidence="8"/>
<sequence>MKDQFFMERALEEAQKAAVLGEVPIGAVLVYEDEVIAAAFNLREKLQTTSSHAEMLVIDKANEIVGSWRLEKCTLYVTLEPCPMCAGAILQARIPRVVYGARDSKAGCAGSIVNLLQDDRFNHQVEVAAGVLEAESSELLTTFFKQLRQKKKEKKQTKLASEEDTNNG</sequence>
<comment type="similarity">
    <text evidence="1">Belongs to the cytidine and deoxycytidylate deaminase family. ADAT2 subfamily.</text>
</comment>
<dbReference type="PROSITE" id="PS00903">
    <property type="entry name" value="CYT_DCMP_DEAMINASES_1"/>
    <property type="match status" value="1"/>
</dbReference>
<keyword evidence="3 8" id="KW-0819">tRNA processing</keyword>
<keyword evidence="4 8" id="KW-0479">Metal-binding</keyword>
<dbReference type="GO" id="GO:0008270">
    <property type="term" value="F:zinc ion binding"/>
    <property type="evidence" value="ECO:0007669"/>
    <property type="project" value="UniProtKB-UniRule"/>
</dbReference>
<dbReference type="HAMAP" id="MF_00972">
    <property type="entry name" value="tRNA_aden_deaminase"/>
    <property type="match status" value="1"/>
</dbReference>
<comment type="subunit">
    <text evidence="2 8">Homodimer.</text>
</comment>
<proteinExistence type="inferred from homology"/>
<dbReference type="Proteomes" id="UP000245624">
    <property type="component" value="Unassembled WGS sequence"/>
</dbReference>
<name>A0A317L5F3_9BACI</name>
<comment type="catalytic activity">
    <reaction evidence="7 8">
        <text>adenosine(34) in tRNA + H2O + H(+) = inosine(34) in tRNA + NH4(+)</text>
        <dbReference type="Rhea" id="RHEA:43168"/>
        <dbReference type="Rhea" id="RHEA-COMP:10373"/>
        <dbReference type="Rhea" id="RHEA-COMP:10374"/>
        <dbReference type="ChEBI" id="CHEBI:15377"/>
        <dbReference type="ChEBI" id="CHEBI:15378"/>
        <dbReference type="ChEBI" id="CHEBI:28938"/>
        <dbReference type="ChEBI" id="CHEBI:74411"/>
        <dbReference type="ChEBI" id="CHEBI:82852"/>
        <dbReference type="EC" id="3.5.4.33"/>
    </reaction>
</comment>
<dbReference type="InterPro" id="IPR016193">
    <property type="entry name" value="Cytidine_deaminase-like"/>
</dbReference>
<evidence type="ECO:0000256" key="6">
    <source>
        <dbReference type="ARBA" id="ARBA00022833"/>
    </source>
</evidence>
<dbReference type="CDD" id="cd01285">
    <property type="entry name" value="nucleoside_deaminase"/>
    <property type="match status" value="1"/>
</dbReference>